<feature type="region of interest" description="Disordered" evidence="1">
    <location>
        <begin position="122"/>
        <end position="145"/>
    </location>
</feature>
<organism evidence="2 3">
    <name type="scientific">Pseudocercospora musae</name>
    <dbReference type="NCBI Taxonomy" id="113226"/>
    <lineage>
        <taxon>Eukaryota</taxon>
        <taxon>Fungi</taxon>
        <taxon>Dikarya</taxon>
        <taxon>Ascomycota</taxon>
        <taxon>Pezizomycotina</taxon>
        <taxon>Dothideomycetes</taxon>
        <taxon>Dothideomycetidae</taxon>
        <taxon>Mycosphaerellales</taxon>
        <taxon>Mycosphaerellaceae</taxon>
        <taxon>Pseudocercospora</taxon>
    </lineage>
</organism>
<protein>
    <submittedName>
        <fullName evidence="2">Uncharacterized protein</fullName>
    </submittedName>
</protein>
<dbReference type="OrthoDB" id="2130750at2759"/>
<dbReference type="Proteomes" id="UP000073492">
    <property type="component" value="Unassembled WGS sequence"/>
</dbReference>
<reference evidence="2 3" key="1">
    <citation type="submission" date="2015-07" db="EMBL/GenBank/DDBJ databases">
        <title>Comparative genomics of the Sigatoka disease complex on banana suggests a link between parallel evolutionary changes in Pseudocercospora fijiensis and Pseudocercospora eumusae and increased virulence on the banana host.</title>
        <authorList>
            <person name="Chang T.-C."/>
            <person name="Salvucci A."/>
            <person name="Crous P.W."/>
            <person name="Stergiopoulos I."/>
        </authorList>
    </citation>
    <scope>NUCLEOTIDE SEQUENCE [LARGE SCALE GENOMIC DNA]</scope>
    <source>
        <strain evidence="2 3">CBS 116634</strain>
    </source>
</reference>
<keyword evidence="3" id="KW-1185">Reference proteome</keyword>
<evidence type="ECO:0000313" key="3">
    <source>
        <dbReference type="Proteomes" id="UP000073492"/>
    </source>
</evidence>
<comment type="caution">
    <text evidence="2">The sequence shown here is derived from an EMBL/GenBank/DDBJ whole genome shotgun (WGS) entry which is preliminary data.</text>
</comment>
<dbReference type="AlphaFoldDB" id="A0A139ILC2"/>
<proteinExistence type="predicted"/>
<name>A0A139ILC2_9PEZI</name>
<sequence>MPAGQLRYQLLSHASSRLPFRRRDHANYMFRRVIPRFRRAVQPRELRAVYNNAQLSRRAVELTHSLPTATSLPPDTCSNHGSWHRRPARRNAATAAMHRTISIPLSARYTLSKCRHFTRRTTAASLPAQNERPIASRVRTGGTSS</sequence>
<evidence type="ECO:0000313" key="2">
    <source>
        <dbReference type="EMBL" id="KXT15445.1"/>
    </source>
</evidence>
<evidence type="ECO:0000256" key="1">
    <source>
        <dbReference type="SAM" id="MobiDB-lite"/>
    </source>
</evidence>
<dbReference type="EMBL" id="LFZO01000058">
    <property type="protein sequence ID" value="KXT15445.1"/>
    <property type="molecule type" value="Genomic_DNA"/>
</dbReference>
<accession>A0A139ILC2</accession>
<gene>
    <name evidence="2" type="ORF">AC579_10599</name>
</gene>